<evidence type="ECO:0000256" key="3">
    <source>
        <dbReference type="ARBA" id="ARBA00022598"/>
    </source>
</evidence>
<dbReference type="EC" id="6.3.3.1" evidence="2"/>
<evidence type="ECO:0000259" key="6">
    <source>
        <dbReference type="Pfam" id="PF00586"/>
    </source>
</evidence>
<dbReference type="UniPathway" id="UPA00074">
    <property type="reaction ID" value="UER00129"/>
</dbReference>
<evidence type="ECO:0000256" key="2">
    <source>
        <dbReference type="ARBA" id="ARBA00013047"/>
    </source>
</evidence>
<evidence type="ECO:0000313" key="9">
    <source>
        <dbReference type="Proteomes" id="UP000283530"/>
    </source>
</evidence>
<proteinExistence type="predicted"/>
<dbReference type="STRING" id="337451.A0A443PIH4"/>
<dbReference type="CDD" id="cd02196">
    <property type="entry name" value="PurM"/>
    <property type="match status" value="1"/>
</dbReference>
<dbReference type="GO" id="GO:0005524">
    <property type="term" value="F:ATP binding"/>
    <property type="evidence" value="ECO:0007669"/>
    <property type="project" value="UniProtKB-KW"/>
</dbReference>
<reference evidence="8 9" key="1">
    <citation type="journal article" date="2019" name="Nat. Plants">
        <title>Stout camphor tree genome fills gaps in understanding of flowering plant genome evolution.</title>
        <authorList>
            <person name="Chaw S.M."/>
            <person name="Liu Y.C."/>
            <person name="Wu Y.W."/>
            <person name="Wang H.Y."/>
            <person name="Lin C.I."/>
            <person name="Wu C.S."/>
            <person name="Ke H.M."/>
            <person name="Chang L.Y."/>
            <person name="Hsu C.Y."/>
            <person name="Yang H.T."/>
            <person name="Sudianto E."/>
            <person name="Hsu M.H."/>
            <person name="Wu K.P."/>
            <person name="Wang L.N."/>
            <person name="Leebens-Mack J.H."/>
            <person name="Tsai I.J."/>
        </authorList>
    </citation>
    <scope>NUCLEOTIDE SEQUENCE [LARGE SCALE GENOMIC DNA]</scope>
    <source>
        <strain evidence="9">cv. Chaw 1501</strain>
        <tissue evidence="8">Young leaves</tissue>
    </source>
</reference>
<comment type="pathway">
    <text evidence="1">Purine metabolism; IMP biosynthesis via de novo pathway; 5-amino-1-(5-phospho-D-ribosyl)imidazole from N(2)-formyl-N(1)-(5-phospho-D-ribosyl)glycinamide: step 2/2.</text>
</comment>
<dbReference type="SUPFAM" id="SSF56042">
    <property type="entry name" value="PurM C-terminal domain-like"/>
    <property type="match status" value="1"/>
</dbReference>
<dbReference type="Gene3D" id="3.90.650.10">
    <property type="entry name" value="PurM-like C-terminal domain"/>
    <property type="match status" value="1"/>
</dbReference>
<dbReference type="PANTHER" id="PTHR10520">
    <property type="entry name" value="TRIFUNCTIONAL PURINE BIOSYNTHETIC PROTEIN ADENOSINE-3-RELATED"/>
    <property type="match status" value="1"/>
</dbReference>
<dbReference type="GO" id="GO:0005829">
    <property type="term" value="C:cytosol"/>
    <property type="evidence" value="ECO:0007669"/>
    <property type="project" value="TreeGrafter"/>
</dbReference>
<feature type="domain" description="PurM-like C-terminal" evidence="7">
    <location>
        <begin position="211"/>
        <end position="383"/>
    </location>
</feature>
<dbReference type="Proteomes" id="UP000283530">
    <property type="component" value="Unassembled WGS sequence"/>
</dbReference>
<keyword evidence="9" id="KW-1185">Reference proteome</keyword>
<dbReference type="SUPFAM" id="SSF55326">
    <property type="entry name" value="PurM N-terminal domain-like"/>
    <property type="match status" value="1"/>
</dbReference>
<dbReference type="NCBIfam" id="TIGR00878">
    <property type="entry name" value="purM"/>
    <property type="match status" value="1"/>
</dbReference>
<keyword evidence="3" id="KW-0436">Ligase</keyword>
<dbReference type="Pfam" id="PF02769">
    <property type="entry name" value="AIRS_C"/>
    <property type="match status" value="1"/>
</dbReference>
<dbReference type="InterPro" id="IPR016188">
    <property type="entry name" value="PurM-like_N"/>
</dbReference>
<comment type="caution">
    <text evidence="8">The sequence shown here is derived from an EMBL/GenBank/DDBJ whole genome shotgun (WGS) entry which is preliminary data.</text>
</comment>
<dbReference type="InterPro" id="IPR036921">
    <property type="entry name" value="PurM-like_N_sf"/>
</dbReference>
<evidence type="ECO:0000256" key="1">
    <source>
        <dbReference type="ARBA" id="ARBA00004686"/>
    </source>
</evidence>
<dbReference type="InterPro" id="IPR004733">
    <property type="entry name" value="PurM_cligase"/>
</dbReference>
<accession>A0A443PIH4</accession>
<sequence length="387" mass="42039">MNWTTSCLGLTKAEAFHGVFTSVAAPKPFIEKSYFPPKPYPSFFFQRSSQKPHLSFSHNARTSKSIGIIREWDYGGPFSSGKRRLRADGDDDYMVWTSFGVGSKLKLAIETGIHETIGIELVALIVNNILTFGAKPAYLALLHSSMVLDDAFSKKVIKGVLDGCRQSGCKFLGEKAIEKVNLYFEGEYDLGCFAKGIVKKDSVIDGKNIVAGDYLIGLPSSAVHWSGFSLVRRALAESGLSLKDQLPGGCGKPITLGEALMAPTVIYVKQVLDIISKGGVKAITHITGGGLMDNITRVLPKGLGATIYRDTWEVPAVLKWIQEVGRIEDAVMRRTFGMGIGMVLVVSPEAASRILQDATSKPSLERHGGNLAYTIGEVSRREGVTYL</sequence>
<evidence type="ECO:0000313" key="8">
    <source>
        <dbReference type="EMBL" id="RWR90562.1"/>
    </source>
</evidence>
<dbReference type="InterPro" id="IPR036676">
    <property type="entry name" value="PurM-like_C_sf"/>
</dbReference>
<evidence type="ECO:0000259" key="7">
    <source>
        <dbReference type="Pfam" id="PF02769"/>
    </source>
</evidence>
<dbReference type="Pfam" id="PF00586">
    <property type="entry name" value="AIRS"/>
    <property type="match status" value="1"/>
</dbReference>
<dbReference type="GO" id="GO:0004641">
    <property type="term" value="F:phosphoribosylformylglycinamidine cyclo-ligase activity"/>
    <property type="evidence" value="ECO:0007669"/>
    <property type="project" value="UniProtKB-EC"/>
</dbReference>
<name>A0A443PIH4_9MAGN</name>
<gene>
    <name evidence="8" type="ORF">CKAN_01966000</name>
</gene>
<evidence type="ECO:0000256" key="5">
    <source>
        <dbReference type="ARBA" id="ARBA00022840"/>
    </source>
</evidence>
<evidence type="ECO:0000256" key="4">
    <source>
        <dbReference type="ARBA" id="ARBA00022741"/>
    </source>
</evidence>
<protein>
    <recommendedName>
        <fullName evidence="2">phosphoribosylformylglycinamidine cyclo-ligase</fullName>
        <ecNumber evidence="2">6.3.3.1</ecNumber>
    </recommendedName>
</protein>
<keyword evidence="4" id="KW-0547">Nucleotide-binding</keyword>
<dbReference type="GO" id="GO:0046084">
    <property type="term" value="P:adenine biosynthetic process"/>
    <property type="evidence" value="ECO:0007669"/>
    <property type="project" value="TreeGrafter"/>
</dbReference>
<dbReference type="GO" id="GO:0004637">
    <property type="term" value="F:phosphoribosylamine-glycine ligase activity"/>
    <property type="evidence" value="ECO:0007669"/>
    <property type="project" value="TreeGrafter"/>
</dbReference>
<dbReference type="Gene3D" id="3.30.1330.10">
    <property type="entry name" value="PurM-like, N-terminal domain"/>
    <property type="match status" value="1"/>
</dbReference>
<dbReference type="GO" id="GO:0006189">
    <property type="term" value="P:'de novo' IMP biosynthetic process"/>
    <property type="evidence" value="ECO:0007669"/>
    <property type="project" value="UniProtKB-UniPathway"/>
</dbReference>
<dbReference type="InterPro" id="IPR010918">
    <property type="entry name" value="PurM-like_C_dom"/>
</dbReference>
<dbReference type="AlphaFoldDB" id="A0A443PIH4"/>
<feature type="domain" description="PurM-like N-terminal" evidence="6">
    <location>
        <begin position="90"/>
        <end position="198"/>
    </location>
</feature>
<keyword evidence="5" id="KW-0067">ATP-binding</keyword>
<dbReference type="OrthoDB" id="2018833at2759"/>
<dbReference type="EMBL" id="QPKB01000008">
    <property type="protein sequence ID" value="RWR90562.1"/>
    <property type="molecule type" value="Genomic_DNA"/>
</dbReference>
<organism evidence="8 9">
    <name type="scientific">Cinnamomum micranthum f. kanehirae</name>
    <dbReference type="NCBI Taxonomy" id="337451"/>
    <lineage>
        <taxon>Eukaryota</taxon>
        <taxon>Viridiplantae</taxon>
        <taxon>Streptophyta</taxon>
        <taxon>Embryophyta</taxon>
        <taxon>Tracheophyta</taxon>
        <taxon>Spermatophyta</taxon>
        <taxon>Magnoliopsida</taxon>
        <taxon>Magnoliidae</taxon>
        <taxon>Laurales</taxon>
        <taxon>Lauraceae</taxon>
        <taxon>Cinnamomum</taxon>
    </lineage>
</organism>
<dbReference type="PANTHER" id="PTHR10520:SF12">
    <property type="entry name" value="TRIFUNCTIONAL PURINE BIOSYNTHETIC PROTEIN ADENOSINE-3"/>
    <property type="match status" value="1"/>
</dbReference>